<dbReference type="PANTHER" id="PTHR43540">
    <property type="entry name" value="PEROXYUREIDOACRYLATE/UREIDOACRYLATE AMIDOHYDROLASE-RELATED"/>
    <property type="match status" value="1"/>
</dbReference>
<dbReference type="CDD" id="cd00431">
    <property type="entry name" value="cysteine_hydrolases"/>
    <property type="match status" value="1"/>
</dbReference>
<evidence type="ECO:0000256" key="2">
    <source>
        <dbReference type="ARBA" id="ARBA00022801"/>
    </source>
</evidence>
<dbReference type="AlphaFoldDB" id="A0A9X3WPU5"/>
<dbReference type="InterPro" id="IPR050272">
    <property type="entry name" value="Isochorismatase-like_hydrls"/>
</dbReference>
<dbReference type="EMBL" id="JAMQJZ010000025">
    <property type="protein sequence ID" value="MDC3422668.1"/>
    <property type="molecule type" value="Genomic_DNA"/>
</dbReference>
<evidence type="ECO:0000259" key="3">
    <source>
        <dbReference type="Pfam" id="PF00857"/>
    </source>
</evidence>
<dbReference type="Pfam" id="PF00857">
    <property type="entry name" value="Isochorismatase"/>
    <property type="match status" value="1"/>
</dbReference>
<dbReference type="PANTHER" id="PTHR43540:SF6">
    <property type="entry name" value="ISOCHORISMATASE-LIKE DOMAIN-CONTAINING PROTEIN"/>
    <property type="match status" value="1"/>
</dbReference>
<dbReference type="SUPFAM" id="SSF52499">
    <property type="entry name" value="Isochorismatase-like hydrolases"/>
    <property type="match status" value="1"/>
</dbReference>
<comment type="caution">
    <text evidence="4">The sequence shown here is derived from an EMBL/GenBank/DDBJ whole genome shotgun (WGS) entry which is preliminary data.</text>
</comment>
<dbReference type="RefSeq" id="WP_259871883.1">
    <property type="nucleotide sequence ID" value="NZ_JAMQJZ010000025.1"/>
</dbReference>
<proteinExistence type="inferred from homology"/>
<keyword evidence="2 4" id="KW-0378">Hydrolase</keyword>
<dbReference type="Proteomes" id="UP001145072">
    <property type="component" value="Unassembled WGS sequence"/>
</dbReference>
<reference evidence="4" key="1">
    <citation type="submission" date="2022-06" db="EMBL/GenBank/DDBJ databases">
        <title>Aquibacillus sp. a new bacterium isolated from soil saline samples.</title>
        <authorList>
            <person name="Galisteo C."/>
            <person name="De La Haba R."/>
            <person name="Sanchez-Porro C."/>
            <person name="Ventosa A."/>
        </authorList>
    </citation>
    <scope>NUCLEOTIDE SEQUENCE</scope>
    <source>
        <strain evidence="4">JCM 12387</strain>
    </source>
</reference>
<evidence type="ECO:0000256" key="1">
    <source>
        <dbReference type="ARBA" id="ARBA00006336"/>
    </source>
</evidence>
<feature type="domain" description="Isochorismatase-like" evidence="3">
    <location>
        <begin position="11"/>
        <end position="195"/>
    </location>
</feature>
<dbReference type="InterPro" id="IPR036380">
    <property type="entry name" value="Isochorismatase-like_sf"/>
</dbReference>
<name>A0A9X3WPU5_9BACI</name>
<organism evidence="4 5">
    <name type="scientific">Aquibacillus koreensis</name>
    <dbReference type="NCBI Taxonomy" id="279446"/>
    <lineage>
        <taxon>Bacteria</taxon>
        <taxon>Bacillati</taxon>
        <taxon>Bacillota</taxon>
        <taxon>Bacilli</taxon>
        <taxon>Bacillales</taxon>
        <taxon>Bacillaceae</taxon>
        <taxon>Aquibacillus</taxon>
    </lineage>
</organism>
<dbReference type="InterPro" id="IPR000868">
    <property type="entry name" value="Isochorismatase-like_dom"/>
</dbReference>
<comment type="similarity">
    <text evidence="1">Belongs to the isochorismatase family.</text>
</comment>
<accession>A0A9X3WPU5</accession>
<protein>
    <submittedName>
        <fullName evidence="4">Cysteine hydrolase</fullName>
    </submittedName>
</protein>
<gene>
    <name evidence="4" type="ORF">NC661_20140</name>
</gene>
<evidence type="ECO:0000313" key="5">
    <source>
        <dbReference type="Proteomes" id="UP001145072"/>
    </source>
</evidence>
<sequence>MGEVYFEKENSALLIVNLQNAFVHPEGSLSKIGLDTTRTSRVIDSIRQLKEAFQVQKRPIIYIQHTQSHQPNGVDFLSKTFPQLVMKDFCAENSWDAEIIKELKPDEDDYVVTKSRSSAFYQTELENLLQELDIDTLVVTGIGTNICVESTVRDAIHRDYQVFIPKESTVTYLESKEKSAFDNFEYGLANVVSVKQMLHDILVLVCL</sequence>
<keyword evidence="5" id="KW-1185">Reference proteome</keyword>
<evidence type="ECO:0000313" key="4">
    <source>
        <dbReference type="EMBL" id="MDC3422668.1"/>
    </source>
</evidence>
<dbReference type="GO" id="GO:0016787">
    <property type="term" value="F:hydrolase activity"/>
    <property type="evidence" value="ECO:0007669"/>
    <property type="project" value="UniProtKB-KW"/>
</dbReference>
<dbReference type="Gene3D" id="3.40.50.850">
    <property type="entry name" value="Isochorismatase-like"/>
    <property type="match status" value="1"/>
</dbReference>